<proteinExistence type="predicted"/>
<accession>A0AAV7SE54</accession>
<evidence type="ECO:0000256" key="1">
    <source>
        <dbReference type="SAM" id="MobiDB-lite"/>
    </source>
</evidence>
<protein>
    <submittedName>
        <fullName evidence="2">Uncharacterized protein</fullName>
    </submittedName>
</protein>
<feature type="region of interest" description="Disordered" evidence="1">
    <location>
        <begin position="113"/>
        <end position="142"/>
    </location>
</feature>
<name>A0AAV7SE54_PLEWA</name>
<evidence type="ECO:0000313" key="3">
    <source>
        <dbReference type="Proteomes" id="UP001066276"/>
    </source>
</evidence>
<feature type="region of interest" description="Disordered" evidence="1">
    <location>
        <begin position="24"/>
        <end position="96"/>
    </location>
</feature>
<comment type="caution">
    <text evidence="2">The sequence shown here is derived from an EMBL/GenBank/DDBJ whole genome shotgun (WGS) entry which is preliminary data.</text>
</comment>
<sequence length="142" mass="14765">MDPRVRQAIRLLEEAGRLDLLAEDGARRERPARQAASGVAAAVAACSPPRGRGDRSKRVPQGRGSGAGRGRAGKAGVPARRVVLPKMKRPGPLGARPQVKAAYGAAVGGIVIDPPPAGRAGGPVHSEDRERAHDRGKRAGRK</sequence>
<evidence type="ECO:0000313" key="2">
    <source>
        <dbReference type="EMBL" id="KAJ1162435.1"/>
    </source>
</evidence>
<dbReference type="Proteomes" id="UP001066276">
    <property type="component" value="Chromosome 4_2"/>
</dbReference>
<feature type="compositionally biased region" description="Low complexity" evidence="1">
    <location>
        <begin position="33"/>
        <end position="50"/>
    </location>
</feature>
<dbReference type="AlphaFoldDB" id="A0AAV7SE54"/>
<dbReference type="EMBL" id="JANPWB010000008">
    <property type="protein sequence ID" value="KAJ1162435.1"/>
    <property type="molecule type" value="Genomic_DNA"/>
</dbReference>
<keyword evidence="3" id="KW-1185">Reference proteome</keyword>
<reference evidence="2" key="1">
    <citation type="journal article" date="2022" name="bioRxiv">
        <title>Sequencing and chromosome-scale assembly of the giantPleurodeles waltlgenome.</title>
        <authorList>
            <person name="Brown T."/>
            <person name="Elewa A."/>
            <person name="Iarovenko S."/>
            <person name="Subramanian E."/>
            <person name="Araus A.J."/>
            <person name="Petzold A."/>
            <person name="Susuki M."/>
            <person name="Suzuki K.-i.T."/>
            <person name="Hayashi T."/>
            <person name="Toyoda A."/>
            <person name="Oliveira C."/>
            <person name="Osipova E."/>
            <person name="Leigh N.D."/>
            <person name="Simon A."/>
            <person name="Yun M.H."/>
        </authorList>
    </citation>
    <scope>NUCLEOTIDE SEQUENCE</scope>
    <source>
        <strain evidence="2">20211129_DDA</strain>
        <tissue evidence="2">Liver</tissue>
    </source>
</reference>
<gene>
    <name evidence="2" type="ORF">NDU88_002903</name>
</gene>
<organism evidence="2 3">
    <name type="scientific">Pleurodeles waltl</name>
    <name type="common">Iberian ribbed newt</name>
    <dbReference type="NCBI Taxonomy" id="8319"/>
    <lineage>
        <taxon>Eukaryota</taxon>
        <taxon>Metazoa</taxon>
        <taxon>Chordata</taxon>
        <taxon>Craniata</taxon>
        <taxon>Vertebrata</taxon>
        <taxon>Euteleostomi</taxon>
        <taxon>Amphibia</taxon>
        <taxon>Batrachia</taxon>
        <taxon>Caudata</taxon>
        <taxon>Salamandroidea</taxon>
        <taxon>Salamandridae</taxon>
        <taxon>Pleurodelinae</taxon>
        <taxon>Pleurodeles</taxon>
    </lineage>
</organism>